<dbReference type="Pfam" id="PF01381">
    <property type="entry name" value="HTH_3"/>
    <property type="match status" value="1"/>
</dbReference>
<dbReference type="CDD" id="cd06529">
    <property type="entry name" value="S24_LexA-like"/>
    <property type="match status" value="1"/>
</dbReference>
<dbReference type="PANTHER" id="PTHR33516:SF2">
    <property type="entry name" value="LEXA REPRESSOR-RELATED"/>
    <property type="match status" value="1"/>
</dbReference>
<dbReference type="PANTHER" id="PTHR33516">
    <property type="entry name" value="LEXA REPRESSOR"/>
    <property type="match status" value="1"/>
</dbReference>
<dbReference type="InterPro" id="IPR036286">
    <property type="entry name" value="LexA/Signal_pep-like_sf"/>
</dbReference>
<keyword evidence="3" id="KW-1185">Reference proteome</keyword>
<dbReference type="Gene3D" id="2.10.109.10">
    <property type="entry name" value="Umud Fragment, subunit A"/>
    <property type="match status" value="1"/>
</dbReference>
<dbReference type="AlphaFoldDB" id="A0A0J1HAE3"/>
<dbReference type="STRING" id="320778.ABT57_12575"/>
<evidence type="ECO:0000313" key="2">
    <source>
        <dbReference type="EMBL" id="KLV08659.1"/>
    </source>
</evidence>
<reference evidence="2 3" key="1">
    <citation type="submission" date="2015-05" db="EMBL/GenBank/DDBJ databases">
        <title>Photobacterium galathea sp. nov.</title>
        <authorList>
            <person name="Machado H."/>
            <person name="Gram L."/>
        </authorList>
    </citation>
    <scope>NUCLEOTIDE SEQUENCE [LARGE SCALE GENOMIC DNA]</scope>
    <source>
        <strain evidence="2 3">DSM 22954</strain>
    </source>
</reference>
<sequence>MKMQWNMLVKARLKELGITQEKLSERLGITQGAVAHWLNKRREPSLEQISQILKAVGLDKLTLHSDGTLEYPDSVISNVTQIDIQPFDKRRFPVLSSVQAGAWTEAVEPYSTIEADEWYITTERTSDRCFWLRVQGDSMTSATGVSFPEDTLVLVDTFRDAENGSLVVAKLTDVNEATFKKLVIDAGQKFLKPLNPAYPTLPINGNCKIIGVVVDAKLKLI</sequence>
<dbReference type="InterPro" id="IPR001387">
    <property type="entry name" value="Cro/C1-type_HTH"/>
</dbReference>
<dbReference type="Pfam" id="PF00717">
    <property type="entry name" value="Peptidase_S24"/>
    <property type="match status" value="1"/>
</dbReference>
<dbReference type="EMBL" id="LDOU01000013">
    <property type="protein sequence ID" value="KLV08659.1"/>
    <property type="molecule type" value="Genomic_DNA"/>
</dbReference>
<organism evidence="2 3">
    <name type="scientific">Photobacterium ganghwense</name>
    <dbReference type="NCBI Taxonomy" id="320778"/>
    <lineage>
        <taxon>Bacteria</taxon>
        <taxon>Pseudomonadati</taxon>
        <taxon>Pseudomonadota</taxon>
        <taxon>Gammaproteobacteria</taxon>
        <taxon>Vibrionales</taxon>
        <taxon>Vibrionaceae</taxon>
        <taxon>Photobacterium</taxon>
    </lineage>
</organism>
<comment type="caution">
    <text evidence="2">The sequence shown here is derived from an EMBL/GenBank/DDBJ whole genome shotgun (WGS) entry which is preliminary data.</text>
</comment>
<dbReference type="InterPro" id="IPR015927">
    <property type="entry name" value="Peptidase_S24_S26A/B/C"/>
</dbReference>
<evidence type="ECO:0000259" key="1">
    <source>
        <dbReference type="PROSITE" id="PS50943"/>
    </source>
</evidence>
<dbReference type="OrthoDB" id="9791537at2"/>
<dbReference type="GO" id="GO:0003677">
    <property type="term" value="F:DNA binding"/>
    <property type="evidence" value="ECO:0007669"/>
    <property type="project" value="InterPro"/>
</dbReference>
<dbReference type="PROSITE" id="PS50943">
    <property type="entry name" value="HTH_CROC1"/>
    <property type="match status" value="1"/>
</dbReference>
<name>A0A0J1HAE3_9GAMM</name>
<dbReference type="SUPFAM" id="SSF51306">
    <property type="entry name" value="LexA/Signal peptidase"/>
    <property type="match status" value="1"/>
</dbReference>
<dbReference type="InterPro" id="IPR010982">
    <property type="entry name" value="Lambda_DNA-bd_dom_sf"/>
</dbReference>
<dbReference type="CDD" id="cd00093">
    <property type="entry name" value="HTH_XRE"/>
    <property type="match status" value="1"/>
</dbReference>
<feature type="domain" description="HTH cro/C1-type" evidence="1">
    <location>
        <begin position="9"/>
        <end position="63"/>
    </location>
</feature>
<dbReference type="InterPro" id="IPR050077">
    <property type="entry name" value="LexA_repressor"/>
</dbReference>
<dbReference type="Proteomes" id="UP000035909">
    <property type="component" value="Unassembled WGS sequence"/>
</dbReference>
<dbReference type="PATRIC" id="fig|320778.3.peg.2744"/>
<evidence type="ECO:0000313" key="3">
    <source>
        <dbReference type="Proteomes" id="UP000035909"/>
    </source>
</evidence>
<dbReference type="Gene3D" id="1.10.260.40">
    <property type="entry name" value="lambda repressor-like DNA-binding domains"/>
    <property type="match status" value="1"/>
</dbReference>
<dbReference type="SMART" id="SM00530">
    <property type="entry name" value="HTH_XRE"/>
    <property type="match status" value="1"/>
</dbReference>
<dbReference type="InterPro" id="IPR039418">
    <property type="entry name" value="LexA-like"/>
</dbReference>
<protein>
    <submittedName>
        <fullName evidence="2">Repressor</fullName>
    </submittedName>
</protein>
<dbReference type="SUPFAM" id="SSF47413">
    <property type="entry name" value="lambda repressor-like DNA-binding domains"/>
    <property type="match status" value="1"/>
</dbReference>
<accession>A0A0J1HAE3</accession>
<proteinExistence type="predicted"/>
<gene>
    <name evidence="2" type="ORF">ABT57_12575</name>
</gene>